<dbReference type="Gene3D" id="3.40.50.300">
    <property type="entry name" value="P-loop containing nucleotide triphosphate hydrolases"/>
    <property type="match status" value="2"/>
</dbReference>
<dbReference type="SMART" id="SM00487">
    <property type="entry name" value="DEXDc"/>
    <property type="match status" value="1"/>
</dbReference>
<dbReference type="CDD" id="cd17967">
    <property type="entry name" value="DEADc_DDX3_DDX4"/>
    <property type="match status" value="1"/>
</dbReference>
<evidence type="ECO:0000259" key="15">
    <source>
        <dbReference type="PROSITE" id="PS51194"/>
    </source>
</evidence>
<feature type="domain" description="CCHC-type" evidence="13">
    <location>
        <begin position="149"/>
        <end position="164"/>
    </location>
</feature>
<protein>
    <recommendedName>
        <fullName evidence="2">RNA helicase</fullName>
        <ecNumber evidence="2">3.6.4.13</ecNumber>
    </recommendedName>
</protein>
<evidence type="ECO:0000313" key="17">
    <source>
        <dbReference type="EMBL" id="CAH0106700.1"/>
    </source>
</evidence>
<feature type="domain" description="CCHC-type" evidence="13">
    <location>
        <begin position="124"/>
        <end position="139"/>
    </location>
</feature>
<feature type="region of interest" description="Disordered" evidence="12">
    <location>
        <begin position="1"/>
        <end position="115"/>
    </location>
</feature>
<dbReference type="InterPro" id="IPR011545">
    <property type="entry name" value="DEAD/DEAH_box_helicase_dom"/>
</dbReference>
<dbReference type="InterPro" id="IPR001878">
    <property type="entry name" value="Znf_CCHC"/>
</dbReference>
<feature type="domain" description="CCHC-type" evidence="13">
    <location>
        <begin position="201"/>
        <end position="215"/>
    </location>
</feature>
<dbReference type="GO" id="GO:0005524">
    <property type="term" value="F:ATP binding"/>
    <property type="evidence" value="ECO:0007669"/>
    <property type="project" value="UniProtKB-KW"/>
</dbReference>
<dbReference type="Pfam" id="PF00271">
    <property type="entry name" value="Helicase_C"/>
    <property type="match status" value="1"/>
</dbReference>
<keyword evidence="7" id="KW-0694">RNA-binding</keyword>
<comment type="catalytic activity">
    <reaction evidence="8">
        <text>ATP + H2O = ADP + phosphate + H(+)</text>
        <dbReference type="Rhea" id="RHEA:13065"/>
        <dbReference type="ChEBI" id="CHEBI:15377"/>
        <dbReference type="ChEBI" id="CHEBI:15378"/>
        <dbReference type="ChEBI" id="CHEBI:30616"/>
        <dbReference type="ChEBI" id="CHEBI:43474"/>
        <dbReference type="ChEBI" id="CHEBI:456216"/>
        <dbReference type="EC" id="3.6.4.13"/>
    </reaction>
</comment>
<evidence type="ECO:0000256" key="3">
    <source>
        <dbReference type="ARBA" id="ARBA00022741"/>
    </source>
</evidence>
<feature type="compositionally biased region" description="Polar residues" evidence="12">
    <location>
        <begin position="18"/>
        <end position="29"/>
    </location>
</feature>
<dbReference type="GO" id="GO:0003723">
    <property type="term" value="F:RNA binding"/>
    <property type="evidence" value="ECO:0007669"/>
    <property type="project" value="UniProtKB-KW"/>
</dbReference>
<feature type="domain" description="DEAD-box RNA helicase Q" evidence="16">
    <location>
        <begin position="350"/>
        <end position="378"/>
    </location>
</feature>
<evidence type="ECO:0000256" key="11">
    <source>
        <dbReference type="RuleBase" id="RU000492"/>
    </source>
</evidence>
<dbReference type="InterPro" id="IPR014014">
    <property type="entry name" value="RNA_helicase_DEAD_Q_motif"/>
</dbReference>
<dbReference type="PROSITE" id="PS50158">
    <property type="entry name" value="ZF_CCHC"/>
    <property type="match status" value="6"/>
</dbReference>
<feature type="compositionally biased region" description="Gly residues" evidence="12">
    <location>
        <begin position="99"/>
        <end position="115"/>
    </location>
</feature>
<feature type="domain" description="CCHC-type" evidence="13">
    <location>
        <begin position="226"/>
        <end position="241"/>
    </location>
</feature>
<keyword evidence="6 11" id="KW-0067">ATP-binding</keyword>
<dbReference type="AlphaFoldDB" id="A0A8J2RPW3"/>
<dbReference type="InterPro" id="IPR044763">
    <property type="entry name" value="Ded1/Dbp1_DEADc"/>
</dbReference>
<dbReference type="PANTHER" id="PTHR47958">
    <property type="entry name" value="ATP-DEPENDENT RNA HELICASE DBP3"/>
    <property type="match status" value="1"/>
</dbReference>
<comment type="similarity">
    <text evidence="1">Belongs to the DEAD box helicase family. DDX4/VASA subfamily.</text>
</comment>
<dbReference type="Pfam" id="PF00098">
    <property type="entry name" value="zf-CCHC"/>
    <property type="match status" value="5"/>
</dbReference>
<dbReference type="EC" id="3.6.4.13" evidence="2"/>
<dbReference type="InterPro" id="IPR014001">
    <property type="entry name" value="Helicase_ATP-bd"/>
</dbReference>
<dbReference type="OrthoDB" id="196131at2759"/>
<dbReference type="SMART" id="SM00343">
    <property type="entry name" value="ZnF_C2HC"/>
    <property type="match status" value="7"/>
</dbReference>
<dbReference type="EMBL" id="CAKKLH010000226">
    <property type="protein sequence ID" value="CAH0106700.1"/>
    <property type="molecule type" value="Genomic_DNA"/>
</dbReference>
<evidence type="ECO:0000256" key="2">
    <source>
        <dbReference type="ARBA" id="ARBA00012552"/>
    </source>
</evidence>
<dbReference type="SUPFAM" id="SSF57756">
    <property type="entry name" value="Retrovirus zinc finger-like domains"/>
    <property type="match status" value="3"/>
</dbReference>
<gene>
    <name evidence="17" type="ORF">DGAL_LOCUS9857</name>
</gene>
<dbReference type="FunFam" id="3.40.50.300:FF:000008">
    <property type="entry name" value="ATP-dependent RNA helicase RhlB"/>
    <property type="match status" value="1"/>
</dbReference>
<dbReference type="PROSITE" id="PS51192">
    <property type="entry name" value="HELICASE_ATP_BIND_1"/>
    <property type="match status" value="1"/>
</dbReference>
<keyword evidence="3 11" id="KW-0547">Nucleotide-binding</keyword>
<dbReference type="InterPro" id="IPR001650">
    <property type="entry name" value="Helicase_C-like"/>
</dbReference>
<keyword evidence="4 11" id="KW-0378">Hydrolase</keyword>
<keyword evidence="5 11" id="KW-0347">Helicase</keyword>
<evidence type="ECO:0000259" key="14">
    <source>
        <dbReference type="PROSITE" id="PS51192"/>
    </source>
</evidence>
<evidence type="ECO:0000256" key="8">
    <source>
        <dbReference type="ARBA" id="ARBA00047984"/>
    </source>
</evidence>
<evidence type="ECO:0000259" key="16">
    <source>
        <dbReference type="PROSITE" id="PS51195"/>
    </source>
</evidence>
<evidence type="ECO:0000256" key="7">
    <source>
        <dbReference type="ARBA" id="ARBA00022884"/>
    </source>
</evidence>
<feature type="region of interest" description="Disordered" evidence="12">
    <location>
        <begin position="755"/>
        <end position="782"/>
    </location>
</feature>
<feature type="domain" description="CCHC-type" evidence="13">
    <location>
        <begin position="174"/>
        <end position="189"/>
    </location>
</feature>
<dbReference type="CDD" id="cd18787">
    <property type="entry name" value="SF2_C_DEAD"/>
    <property type="match status" value="1"/>
</dbReference>
<dbReference type="SUPFAM" id="SSF52540">
    <property type="entry name" value="P-loop containing nucleoside triphosphate hydrolases"/>
    <property type="match status" value="1"/>
</dbReference>
<feature type="domain" description="CCHC-type" evidence="13">
    <location>
        <begin position="276"/>
        <end position="292"/>
    </location>
</feature>
<evidence type="ECO:0000256" key="9">
    <source>
        <dbReference type="PROSITE-ProRule" id="PRU00047"/>
    </source>
</evidence>
<sequence length="782" mass="82842">MGDDWDDVVTTAPARGSSGVSWNDNNNTGVKPPAGRGRGTATITNQMSNVKVSEGEWGEPVKAASTSNGWGAPKTSAASSDDWGTPKTSQFNDADDQPRGGGWGSSGGGGGGGFKGAGGGSRACHKCQQEGHMARDCPNAGSGGGSRACHKCQQEGHMARDCPNAGSGGGSRACHKCQEEGHMARDCPNPSSGGGGGDRTCHKCGEAGHISRDCPTGGGGGGPRTCNKCGEEGHMSRACPQGGGGDNKCYTVCTTNNHCKGDGHISKDCPLAGEIKCFKCHETGHSPRECPNPFSDKTEDGKDREQYVPVDCTSSEKDLFEAGINSGENFKNFDKIALQVTGSDVPQYITSFEDAGLRTLLLDNIKKAGYVKPTPVQKGSIAVILAKRDLIACAVTGSGKTAAYLVPVMNILLEQGVAPSHGMVQKPEVVIVAPTRELAIQIHREACKFAYNSVLKSVIIYGGTVTSHQRSNVQAGCNILVATAGRLKDFLERGVFDFSCVKFLILDEADRMLDMGFGPDIEKIAAHPTMPPKGVRRTCMFSATFPEEVQALAAGYMEDYIFVTTGTVGGTNPDVDQVFHQCQRNEKRTKLMEILNDEVREKKAIVFVESKKTADFVAAFLCNNSIQATSIHGDRLQSQRETALREFKQGVRNVLVATNVAARGLDIAGVDFVVNYDLPADLEEYVHRVGRTGRVGNLGRSISLFDEEKDGPNAGKLVSLLTKSNADVPAFLQAMVSGVGGMGYDFNAPSEGGGGFASRDMRRFGDKPGGAARPTEAEESWD</sequence>
<dbReference type="InterPro" id="IPR027417">
    <property type="entry name" value="P-loop_NTPase"/>
</dbReference>
<keyword evidence="9" id="KW-0479">Metal-binding</keyword>
<evidence type="ECO:0000256" key="4">
    <source>
        <dbReference type="ARBA" id="ARBA00022801"/>
    </source>
</evidence>
<reference evidence="17" key="1">
    <citation type="submission" date="2021-11" db="EMBL/GenBank/DDBJ databases">
        <authorList>
            <person name="Schell T."/>
        </authorList>
    </citation>
    <scope>NUCLEOTIDE SEQUENCE</scope>
    <source>
        <strain evidence="17">M5</strain>
    </source>
</reference>
<dbReference type="FunFam" id="3.40.50.300:FF:000397">
    <property type="entry name" value="Probable ATP-dependent RNA helicase DDX4"/>
    <property type="match status" value="1"/>
</dbReference>
<evidence type="ECO:0000256" key="12">
    <source>
        <dbReference type="SAM" id="MobiDB-lite"/>
    </source>
</evidence>
<dbReference type="PROSITE" id="PS51194">
    <property type="entry name" value="HELICASE_CTER"/>
    <property type="match status" value="1"/>
</dbReference>
<dbReference type="SMART" id="SM00490">
    <property type="entry name" value="HELICc"/>
    <property type="match status" value="1"/>
</dbReference>
<evidence type="ECO:0000256" key="5">
    <source>
        <dbReference type="ARBA" id="ARBA00022806"/>
    </source>
</evidence>
<dbReference type="Gene3D" id="4.10.60.10">
    <property type="entry name" value="Zinc finger, CCHC-type"/>
    <property type="match status" value="6"/>
</dbReference>
<dbReference type="GO" id="GO:0008270">
    <property type="term" value="F:zinc ion binding"/>
    <property type="evidence" value="ECO:0007669"/>
    <property type="project" value="UniProtKB-KW"/>
</dbReference>
<keyword evidence="18" id="KW-1185">Reference proteome</keyword>
<proteinExistence type="inferred from homology"/>
<comment type="caution">
    <text evidence="17">The sequence shown here is derived from an EMBL/GenBank/DDBJ whole genome shotgun (WGS) entry which is preliminary data.</text>
</comment>
<dbReference type="PROSITE" id="PS00039">
    <property type="entry name" value="DEAD_ATP_HELICASE"/>
    <property type="match status" value="1"/>
</dbReference>
<accession>A0A8J2RPW3</accession>
<evidence type="ECO:0000259" key="13">
    <source>
        <dbReference type="PROSITE" id="PS50158"/>
    </source>
</evidence>
<dbReference type="InterPro" id="IPR036875">
    <property type="entry name" value="Znf_CCHC_sf"/>
</dbReference>
<evidence type="ECO:0000313" key="18">
    <source>
        <dbReference type="Proteomes" id="UP000789390"/>
    </source>
</evidence>
<dbReference type="InterPro" id="IPR000629">
    <property type="entry name" value="RNA-helicase_DEAD-box_CS"/>
</dbReference>
<feature type="short sequence motif" description="Q motif" evidence="10">
    <location>
        <begin position="350"/>
        <end position="378"/>
    </location>
</feature>
<name>A0A8J2RPW3_9CRUS</name>
<dbReference type="GO" id="GO:0016787">
    <property type="term" value="F:hydrolase activity"/>
    <property type="evidence" value="ECO:0007669"/>
    <property type="project" value="UniProtKB-KW"/>
</dbReference>
<dbReference type="Proteomes" id="UP000789390">
    <property type="component" value="Unassembled WGS sequence"/>
</dbReference>
<dbReference type="PROSITE" id="PS51195">
    <property type="entry name" value="Q_MOTIF"/>
    <property type="match status" value="1"/>
</dbReference>
<keyword evidence="9" id="KW-0863">Zinc-finger</keyword>
<dbReference type="GO" id="GO:0003724">
    <property type="term" value="F:RNA helicase activity"/>
    <property type="evidence" value="ECO:0007669"/>
    <property type="project" value="UniProtKB-EC"/>
</dbReference>
<evidence type="ECO:0000256" key="6">
    <source>
        <dbReference type="ARBA" id="ARBA00022840"/>
    </source>
</evidence>
<organism evidence="17 18">
    <name type="scientific">Daphnia galeata</name>
    <dbReference type="NCBI Taxonomy" id="27404"/>
    <lineage>
        <taxon>Eukaryota</taxon>
        <taxon>Metazoa</taxon>
        <taxon>Ecdysozoa</taxon>
        <taxon>Arthropoda</taxon>
        <taxon>Crustacea</taxon>
        <taxon>Branchiopoda</taxon>
        <taxon>Diplostraca</taxon>
        <taxon>Cladocera</taxon>
        <taxon>Anomopoda</taxon>
        <taxon>Daphniidae</taxon>
        <taxon>Daphnia</taxon>
    </lineage>
</organism>
<evidence type="ECO:0000256" key="1">
    <source>
        <dbReference type="ARBA" id="ARBA00010132"/>
    </source>
</evidence>
<evidence type="ECO:0000256" key="10">
    <source>
        <dbReference type="PROSITE-ProRule" id="PRU00552"/>
    </source>
</evidence>
<feature type="domain" description="Helicase ATP-binding" evidence="14">
    <location>
        <begin position="381"/>
        <end position="563"/>
    </location>
</feature>
<keyword evidence="9" id="KW-0862">Zinc</keyword>
<dbReference type="Pfam" id="PF00270">
    <property type="entry name" value="DEAD"/>
    <property type="match status" value="1"/>
</dbReference>
<feature type="compositionally biased region" description="Polar residues" evidence="12">
    <location>
        <begin position="41"/>
        <end position="51"/>
    </location>
</feature>
<feature type="domain" description="Helicase C-terminal" evidence="15">
    <location>
        <begin position="587"/>
        <end position="736"/>
    </location>
</feature>